<dbReference type="Proteomes" id="UP000054498">
    <property type="component" value="Unassembled WGS sequence"/>
</dbReference>
<dbReference type="AlphaFoldDB" id="A0A0D2ITI3"/>
<reference evidence="1 2" key="1">
    <citation type="journal article" date="2013" name="BMC Genomics">
        <title>Reconstruction of the lipid metabolism for the microalga Monoraphidium neglectum from its genome sequence reveals characteristics suitable for biofuel production.</title>
        <authorList>
            <person name="Bogen C."/>
            <person name="Al-Dilaimi A."/>
            <person name="Albersmeier A."/>
            <person name="Wichmann J."/>
            <person name="Grundmann M."/>
            <person name="Rupp O."/>
            <person name="Lauersen K.J."/>
            <person name="Blifernez-Klassen O."/>
            <person name="Kalinowski J."/>
            <person name="Goesmann A."/>
            <person name="Mussgnug J.H."/>
            <person name="Kruse O."/>
        </authorList>
    </citation>
    <scope>NUCLEOTIDE SEQUENCE [LARGE SCALE GENOMIC DNA]</scope>
    <source>
        <strain evidence="1 2">SAG 48.87</strain>
    </source>
</reference>
<dbReference type="GO" id="GO:0009306">
    <property type="term" value="P:protein secretion"/>
    <property type="evidence" value="ECO:0007669"/>
    <property type="project" value="TreeGrafter"/>
</dbReference>
<dbReference type="GO" id="GO:0005783">
    <property type="term" value="C:endoplasmic reticulum"/>
    <property type="evidence" value="ECO:0007669"/>
    <property type="project" value="TreeGrafter"/>
</dbReference>
<dbReference type="GeneID" id="25734400"/>
<dbReference type="GO" id="GO:0000139">
    <property type="term" value="C:Golgi membrane"/>
    <property type="evidence" value="ECO:0007669"/>
    <property type="project" value="TreeGrafter"/>
</dbReference>
<dbReference type="GO" id="GO:0006891">
    <property type="term" value="P:intra-Golgi vesicle-mediated transport"/>
    <property type="evidence" value="ECO:0007669"/>
    <property type="project" value="TreeGrafter"/>
</dbReference>
<dbReference type="PANTHER" id="PTHR10261">
    <property type="entry name" value="COATOMER SUBUNIT GAMMA"/>
    <property type="match status" value="1"/>
</dbReference>
<accession>A0A0D2ITI3</accession>
<dbReference type="RefSeq" id="XP_013890362.1">
    <property type="nucleotide sequence ID" value="XM_014034908.1"/>
</dbReference>
<dbReference type="GO" id="GO:0006888">
    <property type="term" value="P:endoplasmic reticulum to Golgi vesicle-mediated transport"/>
    <property type="evidence" value="ECO:0007669"/>
    <property type="project" value="TreeGrafter"/>
</dbReference>
<dbReference type="EMBL" id="KK106797">
    <property type="protein sequence ID" value="KIY91342.1"/>
    <property type="molecule type" value="Genomic_DNA"/>
</dbReference>
<dbReference type="InterPro" id="IPR011989">
    <property type="entry name" value="ARM-like"/>
</dbReference>
<gene>
    <name evidence="1" type="ORF">MNEG_16622</name>
</gene>
<dbReference type="InterPro" id="IPR017106">
    <property type="entry name" value="Coatomer_gsu"/>
</dbReference>
<name>A0A0D2ITI3_9CHLO</name>
<proteinExistence type="predicted"/>
<dbReference type="STRING" id="145388.A0A0D2ITI3"/>
<keyword evidence="2" id="KW-1185">Reference proteome</keyword>
<evidence type="ECO:0000313" key="1">
    <source>
        <dbReference type="EMBL" id="KIY91342.1"/>
    </source>
</evidence>
<protein>
    <submittedName>
        <fullName evidence="1">Coatomer subunit gamma-2</fullName>
    </submittedName>
</protein>
<dbReference type="PANTHER" id="PTHR10261:SF0">
    <property type="entry name" value="COATOMER SUBUNIT GAMMA-2"/>
    <property type="match status" value="1"/>
</dbReference>
<dbReference type="GO" id="GO:0030126">
    <property type="term" value="C:COPI vesicle coat"/>
    <property type="evidence" value="ECO:0007669"/>
    <property type="project" value="TreeGrafter"/>
</dbReference>
<organism evidence="1 2">
    <name type="scientific">Monoraphidium neglectum</name>
    <dbReference type="NCBI Taxonomy" id="145388"/>
    <lineage>
        <taxon>Eukaryota</taxon>
        <taxon>Viridiplantae</taxon>
        <taxon>Chlorophyta</taxon>
        <taxon>core chlorophytes</taxon>
        <taxon>Chlorophyceae</taxon>
        <taxon>CS clade</taxon>
        <taxon>Sphaeropleales</taxon>
        <taxon>Selenastraceae</taxon>
        <taxon>Monoraphidium</taxon>
    </lineage>
</organism>
<dbReference type="Gene3D" id="1.25.10.10">
    <property type="entry name" value="Leucine-rich Repeat Variant"/>
    <property type="match status" value="1"/>
</dbReference>
<dbReference type="KEGG" id="mng:MNEG_16622"/>
<evidence type="ECO:0000313" key="2">
    <source>
        <dbReference type="Proteomes" id="UP000054498"/>
    </source>
</evidence>
<dbReference type="OrthoDB" id="1074925at2759"/>
<dbReference type="GO" id="GO:0005793">
    <property type="term" value="C:endoplasmic reticulum-Golgi intermediate compartment"/>
    <property type="evidence" value="ECO:0007669"/>
    <property type="project" value="TreeGrafter"/>
</dbReference>
<sequence>MVQFHAVALLHALRATDRLAVSKLVTQLTRAAVKSPLAQCLLVRYVSQVIADSGPGPNGEARPFYDFLESCLRHKGELACAA</sequence>